<name>A0A2G9T6V7_TELCI</name>
<evidence type="ECO:0000313" key="4">
    <source>
        <dbReference type="Proteomes" id="UP000230423"/>
    </source>
</evidence>
<keyword evidence="4" id="KW-1185">Reference proteome</keyword>
<dbReference type="GO" id="GO:0044774">
    <property type="term" value="P:mitotic DNA integrity checkpoint signaling"/>
    <property type="evidence" value="ECO:0007669"/>
    <property type="project" value="TreeGrafter"/>
</dbReference>
<proteinExistence type="predicted"/>
<evidence type="ECO:0000256" key="1">
    <source>
        <dbReference type="SAM" id="MobiDB-lite"/>
    </source>
</evidence>
<dbReference type="EMBL" id="KZ409398">
    <property type="protein sequence ID" value="PIO53628.1"/>
    <property type="molecule type" value="Genomic_DNA"/>
</dbReference>
<feature type="region of interest" description="Disordered" evidence="1">
    <location>
        <begin position="70"/>
        <end position="93"/>
    </location>
</feature>
<dbReference type="GO" id="GO:0042800">
    <property type="term" value="F:histone H3K4 methyltransferase activity"/>
    <property type="evidence" value="ECO:0007669"/>
    <property type="project" value="TreeGrafter"/>
</dbReference>
<reference evidence="3 4" key="1">
    <citation type="submission" date="2015-09" db="EMBL/GenBank/DDBJ databases">
        <title>Draft genome of the parasitic nematode Teladorsagia circumcincta isolate WARC Sus (inbred).</title>
        <authorList>
            <person name="Mitreva M."/>
        </authorList>
    </citation>
    <scope>NUCLEOTIDE SEQUENCE [LARGE SCALE GENOMIC DNA]</scope>
    <source>
        <strain evidence="3 4">S</strain>
    </source>
</reference>
<dbReference type="GO" id="GO:0000729">
    <property type="term" value="P:DNA double-strand break processing"/>
    <property type="evidence" value="ECO:0007669"/>
    <property type="project" value="TreeGrafter"/>
</dbReference>
<dbReference type="GO" id="GO:0000014">
    <property type="term" value="F:single-stranded DNA endodeoxyribonuclease activity"/>
    <property type="evidence" value="ECO:0007669"/>
    <property type="project" value="TreeGrafter"/>
</dbReference>
<dbReference type="GO" id="GO:0003697">
    <property type="term" value="F:single-stranded DNA binding"/>
    <property type="evidence" value="ECO:0007669"/>
    <property type="project" value="TreeGrafter"/>
</dbReference>
<sequence length="93" mass="10738">MSNVHKDSRKDFRYFSSMITQYQLRTIICYEWRQRKAASAAADIINKTFGEGTVHRSAVSNWYKRFAAGDTSLGDNERSGRPRTTDDDELLRA</sequence>
<feature type="compositionally biased region" description="Basic and acidic residues" evidence="1">
    <location>
        <begin position="75"/>
        <end position="93"/>
    </location>
</feature>
<dbReference type="InterPro" id="IPR052709">
    <property type="entry name" value="Transposase-MT_Hybrid"/>
</dbReference>
<dbReference type="InterPro" id="IPR041426">
    <property type="entry name" value="Mos1_HTH"/>
</dbReference>
<dbReference type="PANTHER" id="PTHR46060">
    <property type="entry name" value="MARINER MOS1 TRANSPOSASE-LIKE PROTEIN"/>
    <property type="match status" value="1"/>
</dbReference>
<dbReference type="GO" id="GO:0003690">
    <property type="term" value="F:double-stranded DNA binding"/>
    <property type="evidence" value="ECO:0007669"/>
    <property type="project" value="TreeGrafter"/>
</dbReference>
<evidence type="ECO:0000313" key="3">
    <source>
        <dbReference type="EMBL" id="PIO53628.1"/>
    </source>
</evidence>
<evidence type="ECO:0000259" key="2">
    <source>
        <dbReference type="Pfam" id="PF17906"/>
    </source>
</evidence>
<accession>A0A2G9T6V7</accession>
<dbReference type="Gene3D" id="1.10.10.1450">
    <property type="match status" value="1"/>
</dbReference>
<dbReference type="GO" id="GO:0000793">
    <property type="term" value="C:condensed chromosome"/>
    <property type="evidence" value="ECO:0007669"/>
    <property type="project" value="TreeGrafter"/>
</dbReference>
<dbReference type="GO" id="GO:0006303">
    <property type="term" value="P:double-strand break repair via nonhomologous end joining"/>
    <property type="evidence" value="ECO:0007669"/>
    <property type="project" value="TreeGrafter"/>
</dbReference>
<organism evidence="3 4">
    <name type="scientific">Teladorsagia circumcincta</name>
    <name type="common">Brown stomach worm</name>
    <name type="synonym">Ostertagia circumcincta</name>
    <dbReference type="NCBI Taxonomy" id="45464"/>
    <lineage>
        <taxon>Eukaryota</taxon>
        <taxon>Metazoa</taxon>
        <taxon>Ecdysozoa</taxon>
        <taxon>Nematoda</taxon>
        <taxon>Chromadorea</taxon>
        <taxon>Rhabditida</taxon>
        <taxon>Rhabditina</taxon>
        <taxon>Rhabditomorpha</taxon>
        <taxon>Strongyloidea</taxon>
        <taxon>Trichostrongylidae</taxon>
        <taxon>Teladorsagia</taxon>
    </lineage>
</organism>
<gene>
    <name evidence="3" type="ORF">TELCIR_25030</name>
</gene>
<dbReference type="Pfam" id="PF17906">
    <property type="entry name" value="HTH_48"/>
    <property type="match status" value="1"/>
</dbReference>
<dbReference type="OrthoDB" id="5860680at2759"/>
<dbReference type="GO" id="GO:0005634">
    <property type="term" value="C:nucleus"/>
    <property type="evidence" value="ECO:0007669"/>
    <property type="project" value="TreeGrafter"/>
</dbReference>
<protein>
    <recommendedName>
        <fullName evidence="2">Mos1 transposase HTH domain-containing protein</fullName>
    </recommendedName>
</protein>
<dbReference type="PANTHER" id="PTHR46060:SF2">
    <property type="entry name" value="HISTONE-LYSINE N-METHYLTRANSFERASE SETMAR"/>
    <property type="match status" value="1"/>
</dbReference>
<dbReference type="GO" id="GO:0031297">
    <property type="term" value="P:replication fork processing"/>
    <property type="evidence" value="ECO:0007669"/>
    <property type="project" value="TreeGrafter"/>
</dbReference>
<dbReference type="GO" id="GO:0035861">
    <property type="term" value="C:site of double-strand break"/>
    <property type="evidence" value="ECO:0007669"/>
    <property type="project" value="TreeGrafter"/>
</dbReference>
<feature type="non-terminal residue" evidence="3">
    <location>
        <position position="93"/>
    </location>
</feature>
<dbReference type="GO" id="GO:0015074">
    <property type="term" value="P:DNA integration"/>
    <property type="evidence" value="ECO:0007669"/>
    <property type="project" value="TreeGrafter"/>
</dbReference>
<dbReference type="GO" id="GO:0044547">
    <property type="term" value="F:DNA topoisomerase binding"/>
    <property type="evidence" value="ECO:0007669"/>
    <property type="project" value="TreeGrafter"/>
</dbReference>
<dbReference type="Proteomes" id="UP000230423">
    <property type="component" value="Unassembled WGS sequence"/>
</dbReference>
<dbReference type="GO" id="GO:0046975">
    <property type="term" value="F:histone H3K36 methyltransferase activity"/>
    <property type="evidence" value="ECO:0007669"/>
    <property type="project" value="TreeGrafter"/>
</dbReference>
<dbReference type="AlphaFoldDB" id="A0A2G9T6V7"/>
<feature type="domain" description="Mos1 transposase HTH" evidence="2">
    <location>
        <begin position="22"/>
        <end position="70"/>
    </location>
</feature>